<dbReference type="EMBL" id="FMKA01000001">
    <property type="protein sequence ID" value="SCP94882.1"/>
    <property type="molecule type" value="Genomic_DNA"/>
</dbReference>
<accession>A0A1D3TNI4</accession>
<dbReference type="GO" id="GO:0003676">
    <property type="term" value="F:nucleic acid binding"/>
    <property type="evidence" value="ECO:0007669"/>
    <property type="project" value="InterPro"/>
</dbReference>
<protein>
    <submittedName>
        <fullName evidence="3">Phosphoesterase RecJ domain-containing protein</fullName>
    </submittedName>
</protein>
<sequence>MNKLAPELKGVKSVAIAGHIRPDGDCVGSCMAIYNYICDNFPNIEADVYLEEIQNVFSFIKNTDNIISVFDSDEEYDLCIVVDCSDLNRLGDAKKYFETAKKTICIDHHISNQSYADINYIIPDASSTCELVYGLLEESCIDKAIAEAIYTGMVHDTGVFQYTNTSEKTMNIAGKLMSKGIEFSKIIDDTFNKKSYVQNQILGRALLESILLLDGKCIVSGLTRKEMVFYGVTHQDFDGIVSQLRVTEGVECAIFLYETGNHEFKVSLRSSDKVDVSRIAYYFGGGGHVRAAGCTMAGTMHDVINNLTSQIELQLLQEKICD</sequence>
<dbReference type="AlphaFoldDB" id="A0A1D3TNI4"/>
<dbReference type="Gene3D" id="3.90.1640.10">
    <property type="entry name" value="inorganic pyrophosphatase (n-terminal core)"/>
    <property type="match status" value="1"/>
</dbReference>
<feature type="domain" description="DHHA1" evidence="2">
    <location>
        <begin position="229"/>
        <end position="307"/>
    </location>
</feature>
<name>A0A1D3TNI4_9FIRM</name>
<dbReference type="PANTHER" id="PTHR47618">
    <property type="entry name" value="BIFUNCTIONAL OLIGORIBONUCLEASE AND PAP PHOSPHATASE NRNA"/>
    <property type="match status" value="1"/>
</dbReference>
<keyword evidence="4" id="KW-1185">Reference proteome</keyword>
<dbReference type="InterPro" id="IPR003156">
    <property type="entry name" value="DHHA1_dom"/>
</dbReference>
<dbReference type="STRING" id="1619234.SAMN05421730_1001125"/>
<dbReference type="OrthoDB" id="9803668at2"/>
<gene>
    <name evidence="3" type="ORF">SAMN05421730_1001125</name>
</gene>
<dbReference type="InterPro" id="IPR001667">
    <property type="entry name" value="DDH_dom"/>
</dbReference>
<dbReference type="Proteomes" id="UP000199315">
    <property type="component" value="Unassembled WGS sequence"/>
</dbReference>
<evidence type="ECO:0000259" key="2">
    <source>
        <dbReference type="Pfam" id="PF02272"/>
    </source>
</evidence>
<reference evidence="3 4" key="1">
    <citation type="submission" date="2016-09" db="EMBL/GenBank/DDBJ databases">
        <authorList>
            <person name="Capua I."/>
            <person name="De Benedictis P."/>
            <person name="Joannis T."/>
            <person name="Lombin L.H."/>
            <person name="Cattoli G."/>
        </authorList>
    </citation>
    <scope>NUCLEOTIDE SEQUENCE [LARGE SCALE GENOMIC DNA]</scope>
    <source>
        <strain evidence="3 4">GluBS11</strain>
    </source>
</reference>
<dbReference type="InterPro" id="IPR051319">
    <property type="entry name" value="Oligoribo/pAp-PDE_c-di-AMP_PDE"/>
</dbReference>
<dbReference type="SUPFAM" id="SSF64182">
    <property type="entry name" value="DHH phosphoesterases"/>
    <property type="match status" value="1"/>
</dbReference>
<dbReference type="Pfam" id="PF02272">
    <property type="entry name" value="DHHA1"/>
    <property type="match status" value="1"/>
</dbReference>
<evidence type="ECO:0000313" key="3">
    <source>
        <dbReference type="EMBL" id="SCP94882.1"/>
    </source>
</evidence>
<dbReference type="Pfam" id="PF01368">
    <property type="entry name" value="DHH"/>
    <property type="match status" value="1"/>
</dbReference>
<dbReference type="Gene3D" id="3.10.310.30">
    <property type="match status" value="1"/>
</dbReference>
<organism evidence="3 4">
    <name type="scientific">Anaerobium acetethylicum</name>
    <dbReference type="NCBI Taxonomy" id="1619234"/>
    <lineage>
        <taxon>Bacteria</taxon>
        <taxon>Bacillati</taxon>
        <taxon>Bacillota</taxon>
        <taxon>Clostridia</taxon>
        <taxon>Lachnospirales</taxon>
        <taxon>Lachnospiraceae</taxon>
        <taxon>Anaerobium</taxon>
    </lineage>
</organism>
<dbReference type="PANTHER" id="PTHR47618:SF1">
    <property type="entry name" value="BIFUNCTIONAL OLIGORIBONUCLEASE AND PAP PHOSPHATASE NRNA"/>
    <property type="match status" value="1"/>
</dbReference>
<evidence type="ECO:0000313" key="4">
    <source>
        <dbReference type="Proteomes" id="UP000199315"/>
    </source>
</evidence>
<dbReference type="InterPro" id="IPR038763">
    <property type="entry name" value="DHH_sf"/>
</dbReference>
<feature type="domain" description="DDH" evidence="1">
    <location>
        <begin position="14"/>
        <end position="153"/>
    </location>
</feature>
<dbReference type="RefSeq" id="WP_091228648.1">
    <property type="nucleotide sequence ID" value="NZ_FMKA01000001.1"/>
</dbReference>
<evidence type="ECO:0000259" key="1">
    <source>
        <dbReference type="Pfam" id="PF01368"/>
    </source>
</evidence>
<proteinExistence type="predicted"/>